<proteinExistence type="inferred from homology"/>
<evidence type="ECO:0000313" key="4">
    <source>
        <dbReference type="Proteomes" id="UP000225740"/>
    </source>
</evidence>
<protein>
    <submittedName>
        <fullName evidence="3">2-acyl-glycerophospho-ethanolamine acyltransferase</fullName>
    </submittedName>
</protein>
<keyword evidence="4" id="KW-1185">Reference proteome</keyword>
<dbReference type="Gene3D" id="3.40.50.12780">
    <property type="entry name" value="N-terminal domain of ligase-like"/>
    <property type="match status" value="1"/>
</dbReference>
<feature type="domain" description="AMP-dependent synthetase/ligase" evidence="2">
    <location>
        <begin position="16"/>
        <end position="338"/>
    </location>
</feature>
<dbReference type="InterPro" id="IPR042099">
    <property type="entry name" value="ANL_N_sf"/>
</dbReference>
<dbReference type="PANTHER" id="PTHR43201">
    <property type="entry name" value="ACYL-COA SYNTHETASE"/>
    <property type="match status" value="1"/>
</dbReference>
<sequence>MSSAELPNLLSALLSHATHRPNDIALVDAQTGDAIWTWGELACRVDETADVLRSKFPTEDVFKRLTYRCTNHPNDVVLALACIAAGVTEIPIDAFLPATQQETLIRRSQALHWDHDAQADSIQSTDLADAVTNLEGSSREIDLHSPSLVLWTSGTTSEPRGVMLSQHNLTSNAKAKLLAVPQVKSDLRLSLLSIAHAYARTSDMGTWLLSGCRCSLGRGRSTLRSLPKSLSPTLINAVPVLIDEILNRIESGQTNLRSLRLLGCGGVAMSSVHFERCQRNNIGVIQGYGCTETSPVICSASPDNAFPNRVGPLVSGWEFKVDEGRLFVRGPGVMLGYLDDEVATQQKISPDDWLDTGDLVEIHDDGQFQILGRADDVIVLDNGFKVFPATMERQLIQLEGIEQAVLLHHQRQLWLLLSLTPSQATTNAQPSHDAIESCLAETLPPRTTVKQLELSEPLSIETGELTAKGTPRRHIICRRRLPTHSPSFDRSPPSNP</sequence>
<dbReference type="GO" id="GO:0006631">
    <property type="term" value="P:fatty acid metabolic process"/>
    <property type="evidence" value="ECO:0007669"/>
    <property type="project" value="TreeGrafter"/>
</dbReference>
<dbReference type="Proteomes" id="UP000225740">
    <property type="component" value="Unassembled WGS sequence"/>
</dbReference>
<dbReference type="SUPFAM" id="SSF56801">
    <property type="entry name" value="Acetyl-CoA synthetase-like"/>
    <property type="match status" value="1"/>
</dbReference>
<dbReference type="Pfam" id="PF00501">
    <property type="entry name" value="AMP-binding"/>
    <property type="match status" value="1"/>
</dbReference>
<dbReference type="GO" id="GO:0016746">
    <property type="term" value="F:acyltransferase activity"/>
    <property type="evidence" value="ECO:0007669"/>
    <property type="project" value="UniProtKB-KW"/>
</dbReference>
<dbReference type="OrthoDB" id="9778383at2"/>
<evidence type="ECO:0000313" key="3">
    <source>
        <dbReference type="EMBL" id="PHQ31607.1"/>
    </source>
</evidence>
<reference evidence="3 4" key="1">
    <citation type="submission" date="2017-06" db="EMBL/GenBank/DDBJ databases">
        <title>Description of Rhodopirellula bahusiensis sp. nov.</title>
        <authorList>
            <person name="Kizina J."/>
            <person name="Harder J."/>
        </authorList>
    </citation>
    <scope>NUCLEOTIDE SEQUENCE [LARGE SCALE GENOMIC DNA]</scope>
    <source>
        <strain evidence="3 4">SWK21</strain>
    </source>
</reference>
<keyword evidence="3" id="KW-0808">Transferase</keyword>
<dbReference type="PROSITE" id="PS00455">
    <property type="entry name" value="AMP_BINDING"/>
    <property type="match status" value="1"/>
</dbReference>
<dbReference type="RefSeq" id="WP_099264255.1">
    <property type="nucleotide sequence ID" value="NZ_NIZW01000044.1"/>
</dbReference>
<name>A0A2G1VXV7_9BACT</name>
<evidence type="ECO:0000256" key="1">
    <source>
        <dbReference type="ARBA" id="ARBA00006432"/>
    </source>
</evidence>
<dbReference type="GO" id="GO:0031956">
    <property type="term" value="F:medium-chain fatty acid-CoA ligase activity"/>
    <property type="evidence" value="ECO:0007669"/>
    <property type="project" value="TreeGrafter"/>
</dbReference>
<evidence type="ECO:0000259" key="2">
    <source>
        <dbReference type="Pfam" id="PF00501"/>
    </source>
</evidence>
<keyword evidence="3" id="KW-0012">Acyltransferase</keyword>
<accession>A0A2G1VXV7</accession>
<comment type="caution">
    <text evidence="3">The sequence shown here is derived from an EMBL/GenBank/DDBJ whole genome shotgun (WGS) entry which is preliminary data.</text>
</comment>
<dbReference type="AlphaFoldDB" id="A0A2G1VXV7"/>
<dbReference type="EMBL" id="NIZW01000044">
    <property type="protein sequence ID" value="PHQ31607.1"/>
    <property type="molecule type" value="Genomic_DNA"/>
</dbReference>
<dbReference type="GeneID" id="90612075"/>
<dbReference type="InterPro" id="IPR020845">
    <property type="entry name" value="AMP-binding_CS"/>
</dbReference>
<dbReference type="InterPro" id="IPR000873">
    <property type="entry name" value="AMP-dep_synth/lig_dom"/>
</dbReference>
<dbReference type="PANTHER" id="PTHR43201:SF8">
    <property type="entry name" value="ACYL-COA SYNTHETASE FAMILY MEMBER 3"/>
    <property type="match status" value="1"/>
</dbReference>
<comment type="similarity">
    <text evidence="1">Belongs to the ATP-dependent AMP-binding enzyme family.</text>
</comment>
<gene>
    <name evidence="3" type="ORF">CEE69_30070</name>
</gene>
<organism evidence="3 4">
    <name type="scientific">Rhodopirellula bahusiensis</name>
    <dbReference type="NCBI Taxonomy" id="2014065"/>
    <lineage>
        <taxon>Bacteria</taxon>
        <taxon>Pseudomonadati</taxon>
        <taxon>Planctomycetota</taxon>
        <taxon>Planctomycetia</taxon>
        <taxon>Pirellulales</taxon>
        <taxon>Pirellulaceae</taxon>
        <taxon>Rhodopirellula</taxon>
    </lineage>
</organism>